<evidence type="ECO:0000256" key="1">
    <source>
        <dbReference type="ARBA" id="ARBA00006484"/>
    </source>
</evidence>
<dbReference type="InterPro" id="IPR020904">
    <property type="entry name" value="Sc_DH/Rdtase_CS"/>
</dbReference>
<dbReference type="AlphaFoldDB" id="A0A072NZN9"/>
<sequence>MPYSLKGRNVLVTGGSRGLGALIAEKFAAEGANVVVNYVTSKERAVEVAEKIKTDYGVKAHVLQADIGVIAESQKLVKDTVELLGGLDVIINNAGWTRFATFGDINDLSHDEWNKCWSTNVMSHLVLLQEAAPIFNANPDGGVFLISSSVAGITTGGSSMGYAVTKAAGLHLMKCMAFTQGPKIRLNAVLPGLLLTEWGQKYGEDRIKANINMTALKHETYLDDCADAFIASAKNTSQTGQQIVVGRSHSRHDESHPLTLQDAGLVIK</sequence>
<proteinExistence type="inferred from homology"/>
<dbReference type="SMART" id="SM00822">
    <property type="entry name" value="PKS_KR"/>
    <property type="match status" value="1"/>
</dbReference>
<evidence type="ECO:0000313" key="6">
    <source>
        <dbReference type="Proteomes" id="UP000027920"/>
    </source>
</evidence>
<keyword evidence="6" id="KW-1185">Reference proteome</keyword>
<dbReference type="InterPro" id="IPR052178">
    <property type="entry name" value="Sec_Metab_Biosynth_SDR"/>
</dbReference>
<comment type="similarity">
    <text evidence="1">Belongs to the short-chain dehydrogenases/reductases (SDR) family.</text>
</comment>
<dbReference type="InterPro" id="IPR057326">
    <property type="entry name" value="KR_dom"/>
</dbReference>
<accession>A0A072NZN9</accession>
<dbReference type="CDD" id="cd05233">
    <property type="entry name" value="SDR_c"/>
    <property type="match status" value="1"/>
</dbReference>
<dbReference type="PANTHER" id="PTHR43618:SF2">
    <property type="entry name" value="CHAIN DEHYDROGENASE, PUTATIVE (AFU_ORTHOLOGUE AFUA_6G06930)-RELATED"/>
    <property type="match status" value="1"/>
</dbReference>
<dbReference type="STRING" id="1182545.A0A072NZN9"/>
<evidence type="ECO:0000256" key="3">
    <source>
        <dbReference type="ARBA" id="ARBA00023002"/>
    </source>
</evidence>
<name>A0A072NZN9_9EURO</name>
<keyword evidence="3" id="KW-0560">Oxidoreductase</keyword>
<dbReference type="OrthoDB" id="37659at2759"/>
<dbReference type="HOGENOM" id="CLU_010194_1_3_1"/>
<gene>
    <name evidence="5" type="ORF">A1O9_10762</name>
</gene>
<dbReference type="PANTHER" id="PTHR43618">
    <property type="entry name" value="7-ALPHA-HYDROXYSTEROID DEHYDROGENASE"/>
    <property type="match status" value="1"/>
</dbReference>
<dbReference type="GO" id="GO:0016491">
    <property type="term" value="F:oxidoreductase activity"/>
    <property type="evidence" value="ECO:0007669"/>
    <property type="project" value="UniProtKB-KW"/>
</dbReference>
<reference evidence="5 6" key="1">
    <citation type="submission" date="2013-03" db="EMBL/GenBank/DDBJ databases">
        <title>The Genome Sequence of Exophiala aquamarina CBS 119918.</title>
        <authorList>
            <consortium name="The Broad Institute Genomics Platform"/>
            <person name="Cuomo C."/>
            <person name="de Hoog S."/>
            <person name="Gorbushina A."/>
            <person name="Walker B."/>
            <person name="Young S.K."/>
            <person name="Zeng Q."/>
            <person name="Gargeya S."/>
            <person name="Fitzgerald M."/>
            <person name="Haas B."/>
            <person name="Abouelleil A."/>
            <person name="Allen A.W."/>
            <person name="Alvarado L."/>
            <person name="Arachchi H.M."/>
            <person name="Berlin A.M."/>
            <person name="Chapman S.B."/>
            <person name="Gainer-Dewar J."/>
            <person name="Goldberg J."/>
            <person name="Griggs A."/>
            <person name="Gujja S."/>
            <person name="Hansen M."/>
            <person name="Howarth C."/>
            <person name="Imamovic A."/>
            <person name="Ireland A."/>
            <person name="Larimer J."/>
            <person name="McCowan C."/>
            <person name="Murphy C."/>
            <person name="Pearson M."/>
            <person name="Poon T.W."/>
            <person name="Priest M."/>
            <person name="Roberts A."/>
            <person name="Saif S."/>
            <person name="Shea T."/>
            <person name="Sisk P."/>
            <person name="Sykes S."/>
            <person name="Wortman J."/>
            <person name="Nusbaum C."/>
            <person name="Birren B."/>
        </authorList>
    </citation>
    <scope>NUCLEOTIDE SEQUENCE [LARGE SCALE GENOMIC DNA]</scope>
    <source>
        <strain evidence="5 6">CBS 119918</strain>
    </source>
</reference>
<comment type="caution">
    <text evidence="5">The sequence shown here is derived from an EMBL/GenBank/DDBJ whole genome shotgun (WGS) entry which is preliminary data.</text>
</comment>
<dbReference type="Gene3D" id="3.40.50.720">
    <property type="entry name" value="NAD(P)-binding Rossmann-like Domain"/>
    <property type="match status" value="1"/>
</dbReference>
<feature type="domain" description="Ketoreductase" evidence="4">
    <location>
        <begin position="8"/>
        <end position="197"/>
    </location>
</feature>
<dbReference type="VEuPathDB" id="FungiDB:A1O9_10762"/>
<evidence type="ECO:0000313" key="5">
    <source>
        <dbReference type="EMBL" id="KEF53314.1"/>
    </source>
</evidence>
<evidence type="ECO:0000259" key="4">
    <source>
        <dbReference type="SMART" id="SM00822"/>
    </source>
</evidence>
<dbReference type="Proteomes" id="UP000027920">
    <property type="component" value="Unassembled WGS sequence"/>
</dbReference>
<dbReference type="EMBL" id="AMGV01000014">
    <property type="protein sequence ID" value="KEF53314.1"/>
    <property type="molecule type" value="Genomic_DNA"/>
</dbReference>
<dbReference type="SUPFAM" id="SSF51735">
    <property type="entry name" value="NAD(P)-binding Rossmann-fold domains"/>
    <property type="match status" value="1"/>
</dbReference>
<dbReference type="InterPro" id="IPR036291">
    <property type="entry name" value="NAD(P)-bd_dom_sf"/>
</dbReference>
<dbReference type="Pfam" id="PF00106">
    <property type="entry name" value="adh_short"/>
    <property type="match status" value="1"/>
</dbReference>
<organism evidence="5 6">
    <name type="scientific">Exophiala aquamarina CBS 119918</name>
    <dbReference type="NCBI Taxonomy" id="1182545"/>
    <lineage>
        <taxon>Eukaryota</taxon>
        <taxon>Fungi</taxon>
        <taxon>Dikarya</taxon>
        <taxon>Ascomycota</taxon>
        <taxon>Pezizomycotina</taxon>
        <taxon>Eurotiomycetes</taxon>
        <taxon>Chaetothyriomycetidae</taxon>
        <taxon>Chaetothyriales</taxon>
        <taxon>Herpotrichiellaceae</taxon>
        <taxon>Exophiala</taxon>
    </lineage>
</organism>
<dbReference type="RefSeq" id="XP_013255904.1">
    <property type="nucleotide sequence ID" value="XM_013400450.1"/>
</dbReference>
<dbReference type="PROSITE" id="PS00061">
    <property type="entry name" value="ADH_SHORT"/>
    <property type="match status" value="1"/>
</dbReference>
<keyword evidence="2" id="KW-0521">NADP</keyword>
<dbReference type="PRINTS" id="PR00081">
    <property type="entry name" value="GDHRDH"/>
</dbReference>
<dbReference type="InterPro" id="IPR002347">
    <property type="entry name" value="SDR_fam"/>
</dbReference>
<dbReference type="GeneID" id="25285666"/>
<evidence type="ECO:0000256" key="2">
    <source>
        <dbReference type="ARBA" id="ARBA00022857"/>
    </source>
</evidence>
<protein>
    <submittedName>
        <fullName evidence="5">Alcohol dehydrogenase</fullName>
    </submittedName>
</protein>